<dbReference type="AlphaFoldDB" id="G0V3F8"/>
<reference evidence="1" key="1">
    <citation type="journal article" date="2012" name="Proc. Natl. Acad. Sci. U.S.A.">
        <title>Antigenic diversity is generated by distinct evolutionary mechanisms in African trypanosome species.</title>
        <authorList>
            <person name="Jackson A.P."/>
            <person name="Berry A."/>
            <person name="Aslett M."/>
            <person name="Allison H.C."/>
            <person name="Burton P."/>
            <person name="Vavrova-Anderson J."/>
            <person name="Brown R."/>
            <person name="Browne H."/>
            <person name="Corton N."/>
            <person name="Hauser H."/>
            <person name="Gamble J."/>
            <person name="Gilderthorp R."/>
            <person name="Marcello L."/>
            <person name="McQuillan J."/>
            <person name="Otto T.D."/>
            <person name="Quail M.A."/>
            <person name="Sanders M.J."/>
            <person name="van Tonder A."/>
            <person name="Ginger M.L."/>
            <person name="Field M.C."/>
            <person name="Barry J.D."/>
            <person name="Hertz-Fowler C."/>
            <person name="Berriman M."/>
        </authorList>
    </citation>
    <scope>NUCLEOTIDE SEQUENCE</scope>
    <source>
        <strain evidence="1">IL3000</strain>
    </source>
</reference>
<protein>
    <submittedName>
        <fullName evidence="1">Uncharacterized protein TCIL3000_11_16950</fullName>
    </submittedName>
</protein>
<gene>
    <name evidence="1" type="ORF">TCIL3000_11_16950</name>
</gene>
<proteinExistence type="predicted"/>
<sequence length="159" mass="18062">MESFFSNLCKFQHRLSSNTVHFHPVNHTRLAMRARHIAQREYDGVTLLCSHPRELRVLRIFLRCGLHWCTLDVVRDSMLHTTPSAFQSIGFLFRAHDGAIQNVSRCLFQTAQAVTHSTVPVYSLVLVRCGYTLHIGAYLTSVSPRRPSFSLSGSAFQCL</sequence>
<organism evidence="1">
    <name type="scientific">Trypanosoma congolense (strain IL3000)</name>
    <dbReference type="NCBI Taxonomy" id="1068625"/>
    <lineage>
        <taxon>Eukaryota</taxon>
        <taxon>Discoba</taxon>
        <taxon>Euglenozoa</taxon>
        <taxon>Kinetoplastea</taxon>
        <taxon>Metakinetoplastina</taxon>
        <taxon>Trypanosomatida</taxon>
        <taxon>Trypanosomatidae</taxon>
        <taxon>Trypanosoma</taxon>
        <taxon>Nannomonas</taxon>
    </lineage>
</organism>
<dbReference type="VEuPathDB" id="TriTrypDB:TcIL3000.11.16950"/>
<name>G0V3F8_TRYCI</name>
<evidence type="ECO:0000313" key="1">
    <source>
        <dbReference type="EMBL" id="CCC96181.1"/>
    </source>
</evidence>
<dbReference type="EMBL" id="HE575324">
    <property type="protein sequence ID" value="CCC96181.1"/>
    <property type="molecule type" value="Genomic_DNA"/>
</dbReference>
<accession>G0V3F8</accession>